<dbReference type="InterPro" id="IPR036291">
    <property type="entry name" value="NAD(P)-bd_dom_sf"/>
</dbReference>
<evidence type="ECO:0008006" key="3">
    <source>
        <dbReference type="Google" id="ProtNLM"/>
    </source>
</evidence>
<dbReference type="EMBL" id="BMOV01000020">
    <property type="protein sequence ID" value="GGO17585.1"/>
    <property type="molecule type" value="Genomic_DNA"/>
</dbReference>
<proteinExistence type="predicted"/>
<dbReference type="InterPro" id="IPR002347">
    <property type="entry name" value="SDR_fam"/>
</dbReference>
<gene>
    <name evidence="1" type="ORF">GCM10007972_27790</name>
</gene>
<comment type="caution">
    <text evidence="1">The sequence shown here is derived from an EMBL/GenBank/DDBJ whole genome shotgun (WGS) entry which is preliminary data.</text>
</comment>
<reference evidence="2" key="1">
    <citation type="journal article" date="2019" name="Int. J. Syst. Evol. Microbiol.">
        <title>The Global Catalogue of Microorganisms (GCM) 10K type strain sequencing project: providing services to taxonomists for standard genome sequencing and annotation.</title>
        <authorList>
            <consortium name="The Broad Institute Genomics Platform"/>
            <consortium name="The Broad Institute Genome Sequencing Center for Infectious Disease"/>
            <person name="Wu L."/>
            <person name="Ma J."/>
        </authorList>
    </citation>
    <scope>NUCLEOTIDE SEQUENCE [LARGE SCALE GENOMIC DNA]</scope>
    <source>
        <strain evidence="2">JCM 17843</strain>
    </source>
</reference>
<sequence length="90" mass="9834">MNTLTGKKGLIVGIANEQSIAWGCAKAFFDAGAELAVTYLNEKAEPYVRPLAEKVKAPIIVPLDVTDDEQMEALFEIIGNWPAPIKWSIC</sequence>
<keyword evidence="2" id="KW-1185">Reference proteome</keyword>
<dbReference type="Proteomes" id="UP000602381">
    <property type="component" value="Unassembled WGS sequence"/>
</dbReference>
<protein>
    <recommendedName>
        <fullName evidence="3">Enoyl-[acyl-carrier-protein] reductase (NADH)</fullName>
    </recommendedName>
</protein>
<evidence type="ECO:0000313" key="1">
    <source>
        <dbReference type="EMBL" id="GGO17585.1"/>
    </source>
</evidence>
<dbReference type="SUPFAM" id="SSF51735">
    <property type="entry name" value="NAD(P)-binding Rossmann-fold domains"/>
    <property type="match status" value="1"/>
</dbReference>
<accession>A0ABQ2LGR9</accession>
<evidence type="ECO:0000313" key="2">
    <source>
        <dbReference type="Proteomes" id="UP000602381"/>
    </source>
</evidence>
<name>A0ABQ2LGR9_9PROT</name>
<dbReference type="Gene3D" id="3.40.50.720">
    <property type="entry name" value="NAD(P)-binding Rossmann-like Domain"/>
    <property type="match status" value="1"/>
</dbReference>
<dbReference type="Pfam" id="PF13561">
    <property type="entry name" value="adh_short_C2"/>
    <property type="match status" value="1"/>
</dbReference>
<organism evidence="1 2">
    <name type="scientific">Iodidimonas muriae</name>
    <dbReference type="NCBI Taxonomy" id="261467"/>
    <lineage>
        <taxon>Bacteria</taxon>
        <taxon>Pseudomonadati</taxon>
        <taxon>Pseudomonadota</taxon>
        <taxon>Alphaproteobacteria</taxon>
        <taxon>Iodidimonadales</taxon>
        <taxon>Iodidimonadaceae</taxon>
        <taxon>Iodidimonas</taxon>
    </lineage>
</organism>